<evidence type="ECO:0000256" key="1">
    <source>
        <dbReference type="SAM" id="SignalP"/>
    </source>
</evidence>
<accession>A0A9P4QTV7</accession>
<keyword evidence="3" id="KW-1185">Reference proteome</keyword>
<sequence length="160" mass="17472">MSLLHPGLRLPLLLTTPLLLLPLAPLLHRRRPILCDSPDPLAKITSDLTSRYRGSNARTPDTRRSSAGGKARVVRQMSLGSVLGVLGGLGVSVFSKPLAVLIGLGIVVVQFIEARGIQVIPYSYFQRRFHSIDVQSLMLDNMAFKFSLGITFALATFAEF</sequence>
<name>A0A9P4QTV7_9PLEO</name>
<dbReference type="Proteomes" id="UP000799444">
    <property type="component" value="Unassembled WGS sequence"/>
</dbReference>
<dbReference type="AlphaFoldDB" id="A0A9P4QTV7"/>
<comment type="caution">
    <text evidence="2">The sequence shown here is derived from an EMBL/GenBank/DDBJ whole genome shotgun (WGS) entry which is preliminary data.</text>
</comment>
<dbReference type="EMBL" id="ML996200">
    <property type="protein sequence ID" value="KAF2731243.1"/>
    <property type="molecule type" value="Genomic_DNA"/>
</dbReference>
<gene>
    <name evidence="2" type="ORF">EJ04DRAFT_514746</name>
</gene>
<protein>
    <submittedName>
        <fullName evidence="2">Uncharacterized protein</fullName>
    </submittedName>
</protein>
<dbReference type="OrthoDB" id="3990500at2759"/>
<proteinExistence type="predicted"/>
<organism evidence="2 3">
    <name type="scientific">Polyplosphaeria fusca</name>
    <dbReference type="NCBI Taxonomy" id="682080"/>
    <lineage>
        <taxon>Eukaryota</taxon>
        <taxon>Fungi</taxon>
        <taxon>Dikarya</taxon>
        <taxon>Ascomycota</taxon>
        <taxon>Pezizomycotina</taxon>
        <taxon>Dothideomycetes</taxon>
        <taxon>Pleosporomycetidae</taxon>
        <taxon>Pleosporales</taxon>
        <taxon>Tetraplosphaeriaceae</taxon>
        <taxon>Polyplosphaeria</taxon>
    </lineage>
</organism>
<evidence type="ECO:0000313" key="3">
    <source>
        <dbReference type="Proteomes" id="UP000799444"/>
    </source>
</evidence>
<reference evidence="2" key="1">
    <citation type="journal article" date="2020" name="Stud. Mycol.">
        <title>101 Dothideomycetes genomes: a test case for predicting lifestyles and emergence of pathogens.</title>
        <authorList>
            <person name="Haridas S."/>
            <person name="Albert R."/>
            <person name="Binder M."/>
            <person name="Bloem J."/>
            <person name="Labutti K."/>
            <person name="Salamov A."/>
            <person name="Andreopoulos B."/>
            <person name="Baker S."/>
            <person name="Barry K."/>
            <person name="Bills G."/>
            <person name="Bluhm B."/>
            <person name="Cannon C."/>
            <person name="Castanera R."/>
            <person name="Culley D."/>
            <person name="Daum C."/>
            <person name="Ezra D."/>
            <person name="Gonzalez J."/>
            <person name="Henrissat B."/>
            <person name="Kuo A."/>
            <person name="Liang C."/>
            <person name="Lipzen A."/>
            <person name="Lutzoni F."/>
            <person name="Magnuson J."/>
            <person name="Mondo S."/>
            <person name="Nolan M."/>
            <person name="Ohm R."/>
            <person name="Pangilinan J."/>
            <person name="Park H.-J."/>
            <person name="Ramirez L."/>
            <person name="Alfaro M."/>
            <person name="Sun H."/>
            <person name="Tritt A."/>
            <person name="Yoshinaga Y."/>
            <person name="Zwiers L.-H."/>
            <person name="Turgeon B."/>
            <person name="Goodwin S."/>
            <person name="Spatafora J."/>
            <person name="Crous P."/>
            <person name="Grigoriev I."/>
        </authorList>
    </citation>
    <scope>NUCLEOTIDE SEQUENCE</scope>
    <source>
        <strain evidence="2">CBS 125425</strain>
    </source>
</reference>
<feature type="signal peptide" evidence="1">
    <location>
        <begin position="1"/>
        <end position="35"/>
    </location>
</feature>
<keyword evidence="1" id="KW-0732">Signal</keyword>
<feature type="chain" id="PRO_5040224776" evidence="1">
    <location>
        <begin position="36"/>
        <end position="160"/>
    </location>
</feature>
<evidence type="ECO:0000313" key="2">
    <source>
        <dbReference type="EMBL" id="KAF2731243.1"/>
    </source>
</evidence>